<keyword evidence="3" id="KW-1185">Reference proteome</keyword>
<gene>
    <name evidence="2" type="ORF">RhiirA4_307439</name>
</gene>
<evidence type="ECO:0000313" key="2">
    <source>
        <dbReference type="EMBL" id="PKY50438.1"/>
    </source>
</evidence>
<feature type="domain" description="Helitron helicase-like" evidence="1">
    <location>
        <begin position="1"/>
        <end position="66"/>
    </location>
</feature>
<feature type="non-terminal residue" evidence="2">
    <location>
        <position position="1"/>
    </location>
</feature>
<reference evidence="2 3" key="1">
    <citation type="submission" date="2015-10" db="EMBL/GenBank/DDBJ databases">
        <title>Genome analyses suggest a sexual origin of heterokaryosis in a supposedly ancient asexual fungus.</title>
        <authorList>
            <person name="Ropars J."/>
            <person name="Sedzielewska K."/>
            <person name="Noel J."/>
            <person name="Charron P."/>
            <person name="Farinelli L."/>
            <person name="Marton T."/>
            <person name="Kruger M."/>
            <person name="Pelin A."/>
            <person name="Brachmann A."/>
            <person name="Corradi N."/>
        </authorList>
    </citation>
    <scope>NUCLEOTIDE SEQUENCE [LARGE SCALE GENOMIC DNA]</scope>
    <source>
        <strain evidence="2 3">A4</strain>
    </source>
</reference>
<organism evidence="2 3">
    <name type="scientific">Rhizophagus irregularis</name>
    <dbReference type="NCBI Taxonomy" id="588596"/>
    <lineage>
        <taxon>Eukaryota</taxon>
        <taxon>Fungi</taxon>
        <taxon>Fungi incertae sedis</taxon>
        <taxon>Mucoromycota</taxon>
        <taxon>Glomeromycotina</taxon>
        <taxon>Glomeromycetes</taxon>
        <taxon>Glomerales</taxon>
        <taxon>Glomeraceae</taxon>
        <taxon>Rhizophagus</taxon>
    </lineage>
</organism>
<dbReference type="AlphaFoldDB" id="A0A2I1GUX2"/>
<protein>
    <recommendedName>
        <fullName evidence="1">Helitron helicase-like domain-containing protein</fullName>
    </recommendedName>
</protein>
<feature type="non-terminal residue" evidence="2">
    <location>
        <position position="68"/>
    </location>
</feature>
<dbReference type="InterPro" id="IPR025476">
    <property type="entry name" value="Helitron_helicase-like"/>
</dbReference>
<name>A0A2I1GUX2_9GLOM</name>
<accession>A0A2I1GUX2</accession>
<evidence type="ECO:0000313" key="3">
    <source>
        <dbReference type="Proteomes" id="UP000234323"/>
    </source>
</evidence>
<dbReference type="EMBL" id="LLXI01000877">
    <property type="protein sequence ID" value="PKY50438.1"/>
    <property type="molecule type" value="Genomic_DNA"/>
</dbReference>
<evidence type="ECO:0000259" key="1">
    <source>
        <dbReference type="Pfam" id="PF14214"/>
    </source>
</evidence>
<comment type="caution">
    <text evidence="2">The sequence shown here is derived from an EMBL/GenBank/DDBJ whole genome shotgun (WGS) entry which is preliminary data.</text>
</comment>
<dbReference type="Proteomes" id="UP000234323">
    <property type="component" value="Unassembled WGS sequence"/>
</dbReference>
<sequence length="68" mass="8077">FTCNPKWSEITRELLLYQTAADRTDLTARVFHMKKVSMAIWKNEILNKVVAYIYVMAFQKRGLPHIYL</sequence>
<dbReference type="Pfam" id="PF14214">
    <property type="entry name" value="Helitron_like_N"/>
    <property type="match status" value="1"/>
</dbReference>
<proteinExistence type="predicted"/>